<dbReference type="SMART" id="SM00448">
    <property type="entry name" value="REC"/>
    <property type="match status" value="2"/>
</dbReference>
<gene>
    <name evidence="15" type="ORF">GOP47_0021693</name>
</gene>
<evidence type="ECO:0000256" key="4">
    <source>
        <dbReference type="ARBA" id="ARBA00022679"/>
    </source>
</evidence>
<dbReference type="InterPro" id="IPR003660">
    <property type="entry name" value="HAMP_dom"/>
</dbReference>
<dbReference type="EC" id="2.7.13.3" evidence="2"/>
<protein>
    <recommendedName>
        <fullName evidence="2">histidine kinase</fullName>
        <ecNumber evidence="2">2.7.13.3</ecNumber>
    </recommendedName>
</protein>
<evidence type="ECO:0000313" key="16">
    <source>
        <dbReference type="Proteomes" id="UP000886520"/>
    </source>
</evidence>
<dbReference type="GO" id="GO:0016020">
    <property type="term" value="C:membrane"/>
    <property type="evidence" value="ECO:0007669"/>
    <property type="project" value="InterPro"/>
</dbReference>
<keyword evidence="11" id="KW-0812">Transmembrane</keyword>
<keyword evidence="5" id="KW-0547">Nucleotide-binding</keyword>
<evidence type="ECO:0000256" key="2">
    <source>
        <dbReference type="ARBA" id="ARBA00012438"/>
    </source>
</evidence>
<dbReference type="InterPro" id="IPR003661">
    <property type="entry name" value="HisK_dim/P_dom"/>
</dbReference>
<dbReference type="InterPro" id="IPR005467">
    <property type="entry name" value="His_kinase_dom"/>
</dbReference>
<dbReference type="PANTHER" id="PTHR45339:SF3">
    <property type="entry name" value="HISTIDINE KINASE"/>
    <property type="match status" value="1"/>
</dbReference>
<keyword evidence="11" id="KW-1133">Transmembrane helix</keyword>
<dbReference type="OrthoDB" id="10266508at2759"/>
<dbReference type="PANTHER" id="PTHR45339">
    <property type="entry name" value="HYBRID SIGNAL TRANSDUCTION HISTIDINE KINASE J"/>
    <property type="match status" value="1"/>
</dbReference>
<dbReference type="InterPro" id="IPR004358">
    <property type="entry name" value="Sig_transdc_His_kin-like_C"/>
</dbReference>
<keyword evidence="16" id="KW-1185">Reference proteome</keyword>
<dbReference type="AlphaFoldDB" id="A0A9D4Z837"/>
<accession>A0A9D4Z837</accession>
<evidence type="ECO:0000259" key="13">
    <source>
        <dbReference type="PROSITE" id="PS50110"/>
    </source>
</evidence>
<evidence type="ECO:0000256" key="11">
    <source>
        <dbReference type="SAM" id="Phobius"/>
    </source>
</evidence>
<dbReference type="CDD" id="cd17546">
    <property type="entry name" value="REC_hyHK_CKI1_RcsC-like"/>
    <property type="match status" value="1"/>
</dbReference>
<comment type="catalytic activity">
    <reaction evidence="1">
        <text>ATP + protein L-histidine = ADP + protein N-phospho-L-histidine.</text>
        <dbReference type="EC" id="2.7.13.3"/>
    </reaction>
</comment>
<dbReference type="Pfam" id="PF02518">
    <property type="entry name" value="HATPase_c"/>
    <property type="match status" value="1"/>
</dbReference>
<dbReference type="CDD" id="cd06225">
    <property type="entry name" value="HAMP"/>
    <property type="match status" value="1"/>
</dbReference>
<feature type="domain" description="Response regulatory" evidence="13">
    <location>
        <begin position="783"/>
        <end position="969"/>
    </location>
</feature>
<dbReference type="InterPro" id="IPR036097">
    <property type="entry name" value="HisK_dim/P_sf"/>
</dbReference>
<reference evidence="15" key="1">
    <citation type="submission" date="2021-01" db="EMBL/GenBank/DDBJ databases">
        <title>Adiantum capillus-veneris genome.</title>
        <authorList>
            <person name="Fang Y."/>
            <person name="Liao Q."/>
        </authorList>
    </citation>
    <scope>NUCLEOTIDE SEQUENCE</scope>
    <source>
        <strain evidence="15">H3</strain>
        <tissue evidence="15">Leaf</tissue>
    </source>
</reference>
<dbReference type="Proteomes" id="UP000886520">
    <property type="component" value="Chromosome 21"/>
</dbReference>
<dbReference type="SUPFAM" id="SSF55874">
    <property type="entry name" value="ATPase domain of HSP90 chaperone/DNA topoisomerase II/histidine kinase"/>
    <property type="match status" value="1"/>
</dbReference>
<dbReference type="PROSITE" id="PS50885">
    <property type="entry name" value="HAMP"/>
    <property type="match status" value="1"/>
</dbReference>
<evidence type="ECO:0000256" key="1">
    <source>
        <dbReference type="ARBA" id="ARBA00000085"/>
    </source>
</evidence>
<dbReference type="FunFam" id="1.10.287.130:FF:000002">
    <property type="entry name" value="Two-component osmosensing histidine kinase"/>
    <property type="match status" value="1"/>
</dbReference>
<dbReference type="Gene3D" id="6.10.340.10">
    <property type="match status" value="1"/>
</dbReference>
<name>A0A9D4Z837_ADICA</name>
<feature type="region of interest" description="Disordered" evidence="10">
    <location>
        <begin position="869"/>
        <end position="897"/>
    </location>
</feature>
<evidence type="ECO:0000256" key="7">
    <source>
        <dbReference type="ARBA" id="ARBA00022840"/>
    </source>
</evidence>
<feature type="domain" description="Response regulatory" evidence="13">
    <location>
        <begin position="994"/>
        <end position="1114"/>
    </location>
</feature>
<keyword evidence="6" id="KW-0418">Kinase</keyword>
<dbReference type="GO" id="GO:0000155">
    <property type="term" value="F:phosphorelay sensor kinase activity"/>
    <property type="evidence" value="ECO:0007669"/>
    <property type="project" value="InterPro"/>
</dbReference>
<proteinExistence type="predicted"/>
<comment type="caution">
    <text evidence="15">The sequence shown here is derived from an EMBL/GenBank/DDBJ whole genome shotgun (WGS) entry which is preliminary data.</text>
</comment>
<feature type="modified residue" description="4-aspartylphosphate" evidence="9">
    <location>
        <position position="837"/>
    </location>
</feature>
<dbReference type="PRINTS" id="PR00344">
    <property type="entry name" value="BCTRLSENSOR"/>
</dbReference>
<evidence type="ECO:0000256" key="10">
    <source>
        <dbReference type="SAM" id="MobiDB-lite"/>
    </source>
</evidence>
<dbReference type="GO" id="GO:0005524">
    <property type="term" value="F:ATP binding"/>
    <property type="evidence" value="ECO:0007669"/>
    <property type="project" value="UniProtKB-KW"/>
</dbReference>
<evidence type="ECO:0000256" key="5">
    <source>
        <dbReference type="ARBA" id="ARBA00022741"/>
    </source>
</evidence>
<evidence type="ECO:0000256" key="9">
    <source>
        <dbReference type="PROSITE-ProRule" id="PRU00169"/>
    </source>
</evidence>
<evidence type="ECO:0000256" key="6">
    <source>
        <dbReference type="ARBA" id="ARBA00022777"/>
    </source>
</evidence>
<dbReference type="InterPro" id="IPR011006">
    <property type="entry name" value="CheY-like_superfamily"/>
</dbReference>
<dbReference type="Pfam" id="PF00072">
    <property type="entry name" value="Response_reg"/>
    <property type="match status" value="1"/>
</dbReference>
<evidence type="ECO:0000256" key="8">
    <source>
        <dbReference type="ARBA" id="ARBA00023012"/>
    </source>
</evidence>
<dbReference type="SMART" id="SM00387">
    <property type="entry name" value="HATPase_c"/>
    <property type="match status" value="1"/>
</dbReference>
<dbReference type="Gene3D" id="3.30.565.10">
    <property type="entry name" value="Histidine kinase-like ATPase, C-terminal domain"/>
    <property type="match status" value="1"/>
</dbReference>
<dbReference type="FunFam" id="3.30.565.10:FF:000010">
    <property type="entry name" value="Sensor histidine kinase RcsC"/>
    <property type="match status" value="1"/>
</dbReference>
<evidence type="ECO:0000256" key="3">
    <source>
        <dbReference type="ARBA" id="ARBA00022553"/>
    </source>
</evidence>
<dbReference type="Gene3D" id="3.40.50.2300">
    <property type="match status" value="2"/>
</dbReference>
<feature type="modified residue" description="4-aspartylphosphate" evidence="9">
    <location>
        <position position="1043"/>
    </location>
</feature>
<keyword evidence="3 9" id="KW-0597">Phosphoprotein</keyword>
<evidence type="ECO:0000259" key="14">
    <source>
        <dbReference type="PROSITE" id="PS50885"/>
    </source>
</evidence>
<organism evidence="15 16">
    <name type="scientific">Adiantum capillus-veneris</name>
    <name type="common">Maidenhair fern</name>
    <dbReference type="NCBI Taxonomy" id="13818"/>
    <lineage>
        <taxon>Eukaryota</taxon>
        <taxon>Viridiplantae</taxon>
        <taxon>Streptophyta</taxon>
        <taxon>Embryophyta</taxon>
        <taxon>Tracheophyta</taxon>
        <taxon>Polypodiopsida</taxon>
        <taxon>Polypodiidae</taxon>
        <taxon>Polypodiales</taxon>
        <taxon>Pteridineae</taxon>
        <taxon>Pteridaceae</taxon>
        <taxon>Vittarioideae</taxon>
        <taxon>Adiantum</taxon>
    </lineage>
</organism>
<dbReference type="SUPFAM" id="SSF47384">
    <property type="entry name" value="Homodimeric domain of signal transducing histidine kinase"/>
    <property type="match status" value="1"/>
</dbReference>
<feature type="domain" description="HAMP" evidence="14">
    <location>
        <begin position="434"/>
        <end position="489"/>
    </location>
</feature>
<dbReference type="SMART" id="SM00304">
    <property type="entry name" value="HAMP"/>
    <property type="match status" value="1"/>
</dbReference>
<dbReference type="InterPro" id="IPR036890">
    <property type="entry name" value="HATPase_C_sf"/>
</dbReference>
<feature type="transmembrane region" description="Helical" evidence="11">
    <location>
        <begin position="139"/>
        <end position="160"/>
    </location>
</feature>
<keyword evidence="11" id="KW-0472">Membrane</keyword>
<keyword evidence="8" id="KW-0902">Two-component regulatory system</keyword>
<dbReference type="CDD" id="cd00082">
    <property type="entry name" value="HisKA"/>
    <property type="match status" value="1"/>
</dbReference>
<dbReference type="InterPro" id="IPR001789">
    <property type="entry name" value="Sig_transdc_resp-reg_receiver"/>
</dbReference>
<dbReference type="Gene3D" id="1.10.287.130">
    <property type="match status" value="1"/>
</dbReference>
<evidence type="ECO:0000259" key="12">
    <source>
        <dbReference type="PROSITE" id="PS50109"/>
    </source>
</evidence>
<dbReference type="CDD" id="cd16922">
    <property type="entry name" value="HATPase_EvgS-ArcB-TorS-like"/>
    <property type="match status" value="1"/>
</dbReference>
<dbReference type="Pfam" id="PF00512">
    <property type="entry name" value="HisKA"/>
    <property type="match status" value="1"/>
</dbReference>
<dbReference type="CDD" id="cd00156">
    <property type="entry name" value="REC"/>
    <property type="match status" value="1"/>
</dbReference>
<keyword evidence="7" id="KW-0067">ATP-binding</keyword>
<dbReference type="PROSITE" id="PS50109">
    <property type="entry name" value="HIS_KIN"/>
    <property type="match status" value="1"/>
</dbReference>
<dbReference type="InterPro" id="IPR003594">
    <property type="entry name" value="HATPase_dom"/>
</dbReference>
<dbReference type="SMART" id="SM00388">
    <property type="entry name" value="HisKA"/>
    <property type="match status" value="1"/>
</dbReference>
<keyword evidence="4" id="KW-0808">Transferase</keyword>
<evidence type="ECO:0000313" key="15">
    <source>
        <dbReference type="EMBL" id="KAI5063146.1"/>
    </source>
</evidence>
<dbReference type="EMBL" id="JABFUD020000021">
    <property type="protein sequence ID" value="KAI5063146.1"/>
    <property type="molecule type" value="Genomic_DNA"/>
</dbReference>
<sequence>MQTKQCTSYSVVPTNGDVKHGGRHQNIAELSIFDIDVGLVWGVQTRVYVFCVVGMVKRLIESSKTVEEEASFLVIAIPVKIGDTPRNLGTNIAMAWMFLIYSNMQSECISEFFIDRMLESNTHIGSSNEGLKASICLKLTIFVGLLVVLSAGVPALVLWLKTREQLLEEIERRLFTVSTLRQEQLREYLYSETDKTELIGTRVLINKYLLNPSSNNKTLAEFDLRSAVEVISDFIYAAIYDSTGQLVISTDDNIFAKSVHVRIAESLQEDGLVISYPEHNQLGWVYNISRAIYQRKFLCGVLMTGVNATKLVNLVYDRTGLQGTGELLVAVPESPEHVYLLFPPLQYPHINRLPSNDPISRAINGESGIMTMRDYRGTKVITAYRPVGFMRWGLLAKLDISEAYAPIRNVQIVVVTTIVVLVTLGVLASLGLAKVFASPIVELGKAAIALGQGDMTARVKKGTVLLRDEIADLKDTFNSMAHQISSHQSILEHKVMERTSDLACANEGLAKEIDERKRIEFELERAKDAAIAANRSKSEFLANMSHEIRTPLNAIINFTELCLDTQISTEQQEHLDYVRFAAQHLLRLITDILDFSKIEAGKLEIEEIQFSLYDQVEHAVSVLAQRALKNGLELCYSFDSDVPDQVMGDPGRLLQIFVNLLGNGIKFTKTGEVVILVSIKHRDTDKVVLLFAVKDTGLGIPKRKQPMLFQAFSQLDSSTQRLYGGTGLGLVISYKLAAAMGGNMWMESDGVEGHGSTFWFTAKFCIPPASISPPRKEIFKDILGLVVDDNRTCGRLLVDLLKNWGMKADAVTSVEEALSALQRGATCGQKYNVVLLDMWLDGTDASQLISNLRERPTLLGKCVSISSMPVEENEESSERCPQEDPNSPRSRYNVEEDDLNQQIDPCLGSSEYPSRRHNFWKSSDYFPSIILLTSPSHTDATRCQGLGVRHYVSKPIKQSLLLKALQSALGVQESLTSVEDETAKKSEGPARSLHVLVAEDNVVNQRVMVILLKKWGHTAIIACNGAEAVERVSKEAFDLILMDVQMPICDGFSATAQIRELERAQQRAIYTPIIAMTAHAMSGDGDRCLAAGMDYYISKPLNAKKLQEMLHGFATGAIRGPSVVTCKKGLDLAEDC</sequence>
<dbReference type="SUPFAM" id="SSF52172">
    <property type="entry name" value="CheY-like"/>
    <property type="match status" value="3"/>
</dbReference>
<feature type="domain" description="Histidine kinase" evidence="12">
    <location>
        <begin position="543"/>
        <end position="766"/>
    </location>
</feature>
<dbReference type="PROSITE" id="PS50110">
    <property type="entry name" value="RESPONSE_REGULATORY"/>
    <property type="match status" value="2"/>
</dbReference>
<dbReference type="Pfam" id="PF00672">
    <property type="entry name" value="HAMP"/>
    <property type="match status" value="1"/>
</dbReference>